<dbReference type="RefSeq" id="WP_145771978.1">
    <property type="nucleotide sequence ID" value="NZ_LR778301.1"/>
</dbReference>
<dbReference type="GO" id="GO:0005829">
    <property type="term" value="C:cytosol"/>
    <property type="evidence" value="ECO:0007669"/>
    <property type="project" value="TreeGrafter"/>
</dbReference>
<name>A0A6S6Y2P7_9PROT</name>
<protein>
    <submittedName>
        <fullName evidence="2">5-oxoprolinase</fullName>
    </submittedName>
</protein>
<evidence type="ECO:0000259" key="1">
    <source>
        <dbReference type="Pfam" id="PF02538"/>
    </source>
</evidence>
<evidence type="ECO:0000313" key="3">
    <source>
        <dbReference type="Proteomes" id="UP000515733"/>
    </source>
</evidence>
<gene>
    <name evidence="2" type="ORF">DENOEST_2438</name>
</gene>
<dbReference type="InterPro" id="IPR045079">
    <property type="entry name" value="Oxoprolinase-like"/>
</dbReference>
<dbReference type="GO" id="GO:0017168">
    <property type="term" value="F:5-oxoprolinase (ATP-hydrolyzing) activity"/>
    <property type="evidence" value="ECO:0007669"/>
    <property type="project" value="TreeGrafter"/>
</dbReference>
<dbReference type="EMBL" id="LR778301">
    <property type="protein sequence ID" value="CAB1369603.1"/>
    <property type="molecule type" value="Genomic_DNA"/>
</dbReference>
<keyword evidence="3" id="KW-1185">Reference proteome</keyword>
<dbReference type="GO" id="GO:0006749">
    <property type="term" value="P:glutathione metabolic process"/>
    <property type="evidence" value="ECO:0007669"/>
    <property type="project" value="TreeGrafter"/>
</dbReference>
<evidence type="ECO:0000313" key="2">
    <source>
        <dbReference type="EMBL" id="CAB1369603.1"/>
    </source>
</evidence>
<proteinExistence type="predicted"/>
<dbReference type="PANTHER" id="PTHR11365">
    <property type="entry name" value="5-OXOPROLINASE RELATED"/>
    <property type="match status" value="1"/>
</dbReference>
<dbReference type="AlphaFoldDB" id="A0A6S6Y2P7"/>
<organism evidence="2 3">
    <name type="scientific">Denitratisoma oestradiolicum</name>
    <dbReference type="NCBI Taxonomy" id="311182"/>
    <lineage>
        <taxon>Bacteria</taxon>
        <taxon>Pseudomonadati</taxon>
        <taxon>Pseudomonadota</taxon>
        <taxon>Betaproteobacteria</taxon>
        <taxon>Nitrosomonadales</taxon>
        <taxon>Sterolibacteriaceae</taxon>
        <taxon>Denitratisoma</taxon>
    </lineage>
</organism>
<dbReference type="KEGG" id="doe:DENOEST_2438"/>
<dbReference type="Proteomes" id="UP000515733">
    <property type="component" value="Chromosome"/>
</dbReference>
<dbReference type="PANTHER" id="PTHR11365:SF23">
    <property type="entry name" value="HYPOTHETICAL 5-OXOPROLINASE (EUROFUNG)-RELATED"/>
    <property type="match status" value="1"/>
</dbReference>
<feature type="domain" description="Hydantoinase B/oxoprolinase" evidence="1">
    <location>
        <begin position="19"/>
        <end position="533"/>
    </location>
</feature>
<dbReference type="OrthoDB" id="8612863at2"/>
<reference evidence="2 3" key="1">
    <citation type="submission" date="2020-03" db="EMBL/GenBank/DDBJ databases">
        <authorList>
            <consortium name="Genoscope - CEA"/>
            <person name="William W."/>
        </authorList>
    </citation>
    <scope>NUCLEOTIDE SEQUENCE [LARGE SCALE GENOMIC DNA]</scope>
    <source>
        <strain evidence="3">DSM 16959</strain>
    </source>
</reference>
<dbReference type="Pfam" id="PF02538">
    <property type="entry name" value="Hydantoinase_B"/>
    <property type="match status" value="1"/>
</dbReference>
<dbReference type="InterPro" id="IPR003692">
    <property type="entry name" value="Hydantoinase_B"/>
</dbReference>
<accession>A0A6S6Y2P7</accession>
<sequence length="629" mass="70096">MVAKIIQANPAPFKQVELDSITLDIIENALRNARAEMDAVLFRTAMSPGIREQHDAFPMIAHCDGRMVVGQFGSFIHGFVSGYEGTIEEGDVFLTNDPYSCNGAVSHLNDWLMLMPIFQNGRLVSWAAMFGHMTDIGGKVPGSLPTDATQIFEEGIQVPPVKIFKRGELNREILDLLVRNSRMPEWNRADFNALVAALRLAERRVHEIIDRFGVDEYIAAMTEMLDRNKRAMNAIIKMVIPEQRQSFEDYIDDDGLGMGPYKVKCSMWREGEKAIFDFEGTDPQSISSVNFLLNEEMFKMFLGSLFINLFDPQILFNDGFYELIEVRIPDGSILKPKRPAALSCRTHLLGRIFDIMGGLLGQGAPEALNAAGFSDSPHLMYSGYNSKGEWYQLFQIGFGGIPGRPVGDGPDGHSLWPSFTNVPNEFLEAYFPLRIERYASIEDSGGAGKHRGGNGVHIAYRFLEPGEISIHDDRWLTYPWGVNGGEPGSRSTKELERTDGSRQWIPSKCDRVKVQAGDVLHFNTWGGGGWGDPLQRAAEQVALDAARGLVSPAGARRYGVVLNEDLSVNGEETAYLRKKLSAERDEPLPLFNRGGTLEQIMARCKQDTSFDPPTQPRFTSRVVQEKGCV</sequence>